<name>A0A1A9V451_GLOAU</name>
<dbReference type="EnsemblMetazoa" id="GAUT025295-RA">
    <property type="protein sequence ID" value="GAUT025295-PA"/>
    <property type="gene ID" value="GAUT025295"/>
</dbReference>
<feature type="compositionally biased region" description="Basic and acidic residues" evidence="1">
    <location>
        <begin position="651"/>
        <end position="662"/>
    </location>
</feature>
<feature type="region of interest" description="Disordered" evidence="1">
    <location>
        <begin position="155"/>
        <end position="181"/>
    </location>
</feature>
<accession>A0A1A9V451</accession>
<organism evidence="2 3">
    <name type="scientific">Glossina austeni</name>
    <name type="common">Savannah tsetse fly</name>
    <dbReference type="NCBI Taxonomy" id="7395"/>
    <lineage>
        <taxon>Eukaryota</taxon>
        <taxon>Metazoa</taxon>
        <taxon>Ecdysozoa</taxon>
        <taxon>Arthropoda</taxon>
        <taxon>Hexapoda</taxon>
        <taxon>Insecta</taxon>
        <taxon>Pterygota</taxon>
        <taxon>Neoptera</taxon>
        <taxon>Endopterygota</taxon>
        <taxon>Diptera</taxon>
        <taxon>Brachycera</taxon>
        <taxon>Muscomorpha</taxon>
        <taxon>Hippoboscoidea</taxon>
        <taxon>Glossinidae</taxon>
        <taxon>Glossina</taxon>
    </lineage>
</organism>
<evidence type="ECO:0000313" key="2">
    <source>
        <dbReference type="EnsemblMetazoa" id="GAUT025295-PA"/>
    </source>
</evidence>
<feature type="region of interest" description="Disordered" evidence="1">
    <location>
        <begin position="1053"/>
        <end position="1075"/>
    </location>
</feature>
<dbReference type="Proteomes" id="UP000078200">
    <property type="component" value="Unassembled WGS sequence"/>
</dbReference>
<proteinExistence type="predicted"/>
<dbReference type="VEuPathDB" id="VectorBase:GAUT025295"/>
<feature type="region of interest" description="Disordered" evidence="1">
    <location>
        <begin position="1459"/>
        <end position="1489"/>
    </location>
</feature>
<feature type="compositionally biased region" description="Polar residues" evidence="1">
    <location>
        <begin position="664"/>
        <end position="683"/>
    </location>
</feature>
<sequence>MYSFTFQQRQSRNFQLACDDMKTTCALLLGVNKQNKKFRNLTRQTYDIFCVTFHGTDLDSIKDEFKRQVQTGLRRTLFIIDLDDLRKEIKSRSKSSKGPRPSLHSPDLPVVQGIQQIVAGFHRQYDEITRKISDELKFDIYEYWLRDLDERRKQLATSGGTRRGKKSMSTPTTSKTRVGKSFRKDKKGSLYDEPINCTPLIVRDHNRIGQETMASRLEYIIDDPTISKLYVVIIGEMNDEFCTYLVRNDLPLQAIIHFLPSESNYDILVGNIKRSKFIRETLEKISAQIYEQRKEALLKNIGILTHYLPVISTCMAIKYARDIFDQLSWGIYDIEVLYKQYQTYYVSPFQETDVSIPRNVSCEDLYLTAESLIVQGPYQRIAPPASDSDIATIMYYLDSLLGTCGETLNILTEPEIMFLALTHKKKYPEEYVSRTSLIANLRCAFVSVTKIKRFDRLFIDQNNNLLCSLLSYASQNKGFNLYLGCLDYSRYRSFAISGYILNNICSTPYSLEAIPLLLPKHVMLYTSEDSCSQRLTELLTEYDDYQVNDIRNGNRLYIFRRTYNTVFENEGLHVIPTCLCFRDFTIFQMEEFLRDLVDPMLKFDPSRRVASMDYATEMPTDLEDMNDSIFIRPKSLQFRILQEEKKEREWERERRERLREEETPTINEQESLTSRVSRKSSVNGKRAYSKRDASANYFVGLPPNHRLIKGYNLEDIRQEIRVKTSKYYFRDGSVQLYEDGWCFAELNKQLVLEVNRSKVYFNRPRYLNEGISNSIRLITEHNICMRVLNESNEYAKIIMQYPNGLSIYYQNSYVDQTWLQESTYNNELKRLTTPYGCVIIFFKSQDMIMILRYNGEVYRLYQYVFSLEEEEELISQITMIPSHESSGRKSTTDPKATQIIRDDDVLKQRRSSESKLRGKGKGKCTAEPKLREKIKPPRTRELKVLLENEINFVDRIATLYELSYLHLIITTAKGRVVNLAHNGSTYESTPLKLKEWHNYFINESYCERNDGVKMIWTREVLKCYHADGTVITTTTEESTVTEEDDEFDQLISQSSSHEGLEEEQKLSTHESSSSGALIEKYPQPLKKKQSNRRKSNSKTMRASEGVEEFEIIERAFVCFTCCSWLIQHAVYAGVYVFWPLSYPISSIEIIGVDAIRFCIVKHFEDRTSYGEEGQMSIFTEESKGSYSRPSAEHDAEEEGFIGKENIVHLWIGDDLHLTISDTTCEMYVVLDREVSDWQILRDTLLLRIDFNDNITDVFKYFINAISQFVGAQNQDTKDLYFLERTAADCTTKGFEFMDCVPCTAEYSSSASNTTMQFDQFKSLDEMCSNEYDWFKADMKKFPRFTASLPECKEKMLPWVLATKFLDENLRDEIRYKTKVLWSSKNWKRRYLDHQRRLFNEQQRIGLYHAMIKHKIYPKYFKFKDNYNYDARYIDFFEFAIARCEGREVKSEEINFNEQKANKPIKPLQKHSKGRSSSKSPRSSKSQEPIPVHLASKEVFQLKNIRPKNFFFNSTNSEDMPEGSVYKSRILKRAIVLIILTNTPPRYKNLPRSANKAANDSDTNVMIVPTNAVTIIDESMLAMYFSNGPKVCPEQKPNEYNIPTRRYCQSSRNF</sequence>
<evidence type="ECO:0000313" key="3">
    <source>
        <dbReference type="Proteomes" id="UP000078200"/>
    </source>
</evidence>
<dbReference type="STRING" id="7395.A0A1A9V451"/>
<feature type="compositionally biased region" description="Low complexity" evidence="1">
    <location>
        <begin position="167"/>
        <end position="176"/>
    </location>
</feature>
<feature type="region of interest" description="Disordered" evidence="1">
    <location>
        <begin position="651"/>
        <end position="685"/>
    </location>
</feature>
<keyword evidence="3" id="KW-1185">Reference proteome</keyword>
<reference evidence="2" key="1">
    <citation type="submission" date="2020-05" db="UniProtKB">
        <authorList>
            <consortium name="EnsemblMetazoa"/>
        </authorList>
    </citation>
    <scope>IDENTIFICATION</scope>
    <source>
        <strain evidence="2">TTRI</strain>
    </source>
</reference>
<feature type="compositionally biased region" description="Basic and acidic residues" evidence="1">
    <location>
        <begin position="1058"/>
        <end position="1068"/>
    </location>
</feature>
<protein>
    <submittedName>
        <fullName evidence="2">Uncharacterized protein</fullName>
    </submittedName>
</protein>
<evidence type="ECO:0000256" key="1">
    <source>
        <dbReference type="SAM" id="MobiDB-lite"/>
    </source>
</evidence>
<feature type="compositionally biased region" description="Low complexity" evidence="1">
    <location>
        <begin position="1476"/>
        <end position="1485"/>
    </location>
</feature>